<accession>R7UHQ1</accession>
<keyword evidence="3" id="KW-1185">Reference proteome</keyword>
<reference evidence="3" key="1">
    <citation type="submission" date="2012-12" db="EMBL/GenBank/DDBJ databases">
        <authorList>
            <person name="Hellsten U."/>
            <person name="Grimwood J."/>
            <person name="Chapman J.A."/>
            <person name="Shapiro H."/>
            <person name="Aerts A."/>
            <person name="Otillar R.P."/>
            <person name="Terry A.Y."/>
            <person name="Boore J.L."/>
            <person name="Simakov O."/>
            <person name="Marletaz F."/>
            <person name="Cho S.-J."/>
            <person name="Edsinger-Gonzales E."/>
            <person name="Havlak P."/>
            <person name="Kuo D.-H."/>
            <person name="Larsson T."/>
            <person name="Lv J."/>
            <person name="Arendt D."/>
            <person name="Savage R."/>
            <person name="Osoegawa K."/>
            <person name="de Jong P."/>
            <person name="Lindberg D.R."/>
            <person name="Seaver E.C."/>
            <person name="Weisblat D.A."/>
            <person name="Putnam N.H."/>
            <person name="Grigoriev I.V."/>
            <person name="Rokhsar D.S."/>
        </authorList>
    </citation>
    <scope>NUCLEOTIDE SEQUENCE</scope>
    <source>
        <strain evidence="3">I ESC-2004</strain>
    </source>
</reference>
<dbReference type="EMBL" id="KB303279">
    <property type="protein sequence ID" value="ELU03338.1"/>
    <property type="molecule type" value="Genomic_DNA"/>
</dbReference>
<dbReference type="Gene3D" id="2.60.120.260">
    <property type="entry name" value="Galactose-binding domain-like"/>
    <property type="match status" value="1"/>
</dbReference>
<name>R7UHQ1_CAPTE</name>
<evidence type="ECO:0000313" key="2">
    <source>
        <dbReference type="EnsemblMetazoa" id="CapteP193537"/>
    </source>
</evidence>
<reference evidence="1 3" key="2">
    <citation type="journal article" date="2013" name="Nature">
        <title>Insights into bilaterian evolution from three spiralian genomes.</title>
        <authorList>
            <person name="Simakov O."/>
            <person name="Marletaz F."/>
            <person name="Cho S.J."/>
            <person name="Edsinger-Gonzales E."/>
            <person name="Havlak P."/>
            <person name="Hellsten U."/>
            <person name="Kuo D.H."/>
            <person name="Larsson T."/>
            <person name="Lv J."/>
            <person name="Arendt D."/>
            <person name="Savage R."/>
            <person name="Osoegawa K."/>
            <person name="de Jong P."/>
            <person name="Grimwood J."/>
            <person name="Chapman J.A."/>
            <person name="Shapiro H."/>
            <person name="Aerts A."/>
            <person name="Otillar R.P."/>
            <person name="Terry A.Y."/>
            <person name="Boore J.L."/>
            <person name="Grigoriev I.V."/>
            <person name="Lindberg D.R."/>
            <person name="Seaver E.C."/>
            <person name="Weisblat D.A."/>
            <person name="Putnam N.H."/>
            <person name="Rokhsar D.S."/>
        </authorList>
    </citation>
    <scope>NUCLEOTIDE SEQUENCE</scope>
    <source>
        <strain evidence="1 3">I ESC-2004</strain>
    </source>
</reference>
<evidence type="ECO:0008006" key="4">
    <source>
        <dbReference type="Google" id="ProtNLM"/>
    </source>
</evidence>
<sequence length="120" mass="13374">MDMFHIIDHDNNTCTVVGIPNGETDTWWQGDIGTSLDVHAIRIHTTIDCGLRKAKISLSNRVKGFLEQDVSYCTKDVSLVLDDVYIQCMQPISGRFLTIEMSGQDSGSCLSLCELEVYLS</sequence>
<dbReference type="AlphaFoldDB" id="R7UHQ1"/>
<feature type="non-terminal residue" evidence="1">
    <location>
        <position position="120"/>
    </location>
</feature>
<organism evidence="1">
    <name type="scientific">Capitella teleta</name>
    <name type="common">Polychaete worm</name>
    <dbReference type="NCBI Taxonomy" id="283909"/>
    <lineage>
        <taxon>Eukaryota</taxon>
        <taxon>Metazoa</taxon>
        <taxon>Spiralia</taxon>
        <taxon>Lophotrochozoa</taxon>
        <taxon>Annelida</taxon>
        <taxon>Polychaeta</taxon>
        <taxon>Sedentaria</taxon>
        <taxon>Scolecida</taxon>
        <taxon>Capitellidae</taxon>
        <taxon>Capitella</taxon>
    </lineage>
</organism>
<dbReference type="OrthoDB" id="6159727at2759"/>
<evidence type="ECO:0000313" key="3">
    <source>
        <dbReference type="Proteomes" id="UP000014760"/>
    </source>
</evidence>
<dbReference type="EnsemblMetazoa" id="CapteT193537">
    <property type="protein sequence ID" value="CapteP193537"/>
    <property type="gene ID" value="CapteG193537"/>
</dbReference>
<reference evidence="2" key="3">
    <citation type="submission" date="2015-06" db="UniProtKB">
        <authorList>
            <consortium name="EnsemblMetazoa"/>
        </authorList>
    </citation>
    <scope>IDENTIFICATION</scope>
</reference>
<protein>
    <recommendedName>
        <fullName evidence="4">Fucolectin tachylectin-4 pentraxin-1 domain-containing protein</fullName>
    </recommendedName>
</protein>
<dbReference type="Proteomes" id="UP000014760">
    <property type="component" value="Unassembled WGS sequence"/>
</dbReference>
<dbReference type="HOGENOM" id="CLU_2055506_0_0_1"/>
<dbReference type="SUPFAM" id="SSF49785">
    <property type="entry name" value="Galactose-binding domain-like"/>
    <property type="match status" value="1"/>
</dbReference>
<proteinExistence type="predicted"/>
<dbReference type="InterPro" id="IPR008979">
    <property type="entry name" value="Galactose-bd-like_sf"/>
</dbReference>
<gene>
    <name evidence="1" type="ORF">CAPTEDRAFT_193537</name>
</gene>
<evidence type="ECO:0000313" key="1">
    <source>
        <dbReference type="EMBL" id="ELU03338.1"/>
    </source>
</evidence>
<dbReference type="EMBL" id="AMQN01045525">
    <property type="status" value="NOT_ANNOTATED_CDS"/>
    <property type="molecule type" value="Genomic_DNA"/>
</dbReference>